<dbReference type="InterPro" id="IPR001382">
    <property type="entry name" value="Glyco_hydro_47"/>
</dbReference>
<evidence type="ECO:0000313" key="15">
    <source>
        <dbReference type="EMBL" id="CAF90613.1"/>
    </source>
</evidence>
<evidence type="ECO:0000256" key="8">
    <source>
        <dbReference type="ARBA" id="ARBA00047669"/>
    </source>
</evidence>
<accession>Q4T919</accession>
<feature type="region of interest" description="Disordered" evidence="14">
    <location>
        <begin position="163"/>
        <end position="191"/>
    </location>
</feature>
<evidence type="ECO:0000256" key="13">
    <source>
        <dbReference type="RuleBase" id="RU361193"/>
    </source>
</evidence>
<reference evidence="15" key="2">
    <citation type="submission" date="2004-02" db="EMBL/GenBank/DDBJ databases">
        <authorList>
            <consortium name="Genoscope"/>
            <consortium name="Whitehead Institute Centre for Genome Research"/>
        </authorList>
    </citation>
    <scope>NUCLEOTIDE SEQUENCE</scope>
</reference>
<feature type="active site" description="Proton donor" evidence="10">
    <location>
        <position position="82"/>
    </location>
</feature>
<feature type="non-terminal residue" evidence="15">
    <location>
        <position position="1"/>
    </location>
</feature>
<evidence type="ECO:0000256" key="10">
    <source>
        <dbReference type="PIRSR" id="PIRSR601382-1"/>
    </source>
</evidence>
<gene>
    <name evidence="15" type="ORF">GSTENG00004960001</name>
</gene>
<name>Q4T919_TETNG</name>
<dbReference type="GO" id="GO:0005975">
    <property type="term" value="P:carbohydrate metabolic process"/>
    <property type="evidence" value="ECO:0007669"/>
    <property type="project" value="InterPro"/>
</dbReference>
<dbReference type="PANTHER" id="PTHR11742">
    <property type="entry name" value="MANNOSYL-OLIGOSACCHARIDE ALPHA-1,2-MANNOSIDASE-RELATED"/>
    <property type="match status" value="1"/>
</dbReference>
<comment type="similarity">
    <text evidence="3 13">Belongs to the glycosyl hydrolase 47 family.</text>
</comment>
<dbReference type="SUPFAM" id="SSF48225">
    <property type="entry name" value="Seven-hairpin glycosidases"/>
    <property type="match status" value="2"/>
</dbReference>
<keyword evidence="4 11" id="KW-0479">Metal-binding</keyword>
<keyword evidence="5 13" id="KW-0378">Hydrolase</keyword>
<dbReference type="EMBL" id="CAAE01007657">
    <property type="protein sequence ID" value="CAF90613.1"/>
    <property type="molecule type" value="Genomic_DNA"/>
</dbReference>
<comment type="catalytic activity">
    <reaction evidence="9">
        <text>N(4)-(alpha-D-Man-(1-&gt;2)-alpha-D-Man-(1-&gt;2)-alpha-D-Man-(1-&gt;3)-[alpha-D-Man-(1-&gt;2)-alpha-D-Man-(1-&gt;3)-[alpha-D-Man-(1-&gt;2)-alpha-D-Man-(1-&gt;6)]-alpha-D-Man-(1-&gt;6)]-beta-D-Man-(1-&gt;4)-beta-D-GlcNAc-(1-&gt;4)-beta-D-GlcNAc)-L-asparaginyl-[protein] (N-glucan mannose isomer 9A1,2,3B1,2,3) + 4 H2O = N(4)-(alpha-D-Man-(1-&gt;3)-[alpha-D-Man-(1-&gt;3)-[alpha-D-Man-(1-&gt;6)]-alpha-D-Man-(1-&gt;6)]-beta-D-Man-(1-&gt;4)-beta-D-GlcNAc-(1-&gt;4)-beta-D-GlcNAc)-L-asparaginyl-[protein] (N-glucan mannose isomer 5A1,2) + 4 beta-D-mannose</text>
        <dbReference type="Rhea" id="RHEA:56008"/>
        <dbReference type="Rhea" id="RHEA-COMP:14356"/>
        <dbReference type="Rhea" id="RHEA-COMP:14367"/>
        <dbReference type="ChEBI" id="CHEBI:15377"/>
        <dbReference type="ChEBI" id="CHEBI:28563"/>
        <dbReference type="ChEBI" id="CHEBI:59087"/>
        <dbReference type="ChEBI" id="CHEBI:139493"/>
        <dbReference type="EC" id="3.2.1.113"/>
    </reaction>
</comment>
<sequence>RQEAVRDAFRHAWKGYKEFAWGHDELRPLSRSYSEWFGLGLTLIDALDTLWILDLKEEFEEARRWVATELAFDKNVDVNLFESTIRILGGLLSVYHLSQDTLFLSKAVSAQGGGLLQSPAFLRSSEVLQGWPTRSHAPVSPGRPGLAADAGLRHPLQDPLLRREHRQGHGPPPPLDLRQHRGRGHQHPAGVQGAVTAHPAAPAAVAEVTKRVHGLEGKLDGLVPMFINTHSGQFSQRGVYTLGARADSYYEYLLKQWIQGGKKEHQGAAQERTFTSLCLLAAPSWVPLAPPRRFVEDYLEAIEGVKKNLLQRSSPSGLTFVGELSHGQFSPKMDHLVCFLPGVLALGAHHGLPADHLDLAKQLMKTCYQMYVQMETGLSPEIVHFNTYEGSSRDMDVKVGAGCPSCWWTGTSAGPLVLCWSSRSGASVSSRLFGLQLADRHNLLRPETVESLFYLHRLTRDPAYQDWGFQILQSFNKYTRVPSGGYTSINNVRDPESPSPRDKMESFFLGETLKYLYLLFSDQPDLLSLDAFVFNTEAHPLPVWPPA</sequence>
<evidence type="ECO:0000256" key="12">
    <source>
        <dbReference type="PIRSR" id="PIRSR601382-3"/>
    </source>
</evidence>
<evidence type="ECO:0000256" key="1">
    <source>
        <dbReference type="ARBA" id="ARBA00001913"/>
    </source>
</evidence>
<comment type="pathway">
    <text evidence="2">Protein modification; protein glycosylation.</text>
</comment>
<dbReference type="AlphaFoldDB" id="Q4T919"/>
<dbReference type="Gene3D" id="1.50.10.10">
    <property type="match status" value="3"/>
</dbReference>
<dbReference type="PRINTS" id="PR00747">
    <property type="entry name" value="GLYHDRLASE47"/>
</dbReference>
<feature type="binding site" evidence="11">
    <location>
        <position position="536"/>
    </location>
    <ligand>
        <name>Ca(2+)</name>
        <dbReference type="ChEBI" id="CHEBI:29108"/>
    </ligand>
</feature>
<feature type="disulfide bond" evidence="12">
    <location>
        <begin position="338"/>
        <end position="367"/>
    </location>
</feature>
<evidence type="ECO:0000256" key="14">
    <source>
        <dbReference type="SAM" id="MobiDB-lite"/>
    </source>
</evidence>
<dbReference type="GO" id="GO:0016020">
    <property type="term" value="C:membrane"/>
    <property type="evidence" value="ECO:0007669"/>
    <property type="project" value="InterPro"/>
</dbReference>
<comment type="cofactor">
    <cofactor evidence="1 11">
        <name>Ca(2+)</name>
        <dbReference type="ChEBI" id="CHEBI:29108"/>
    </cofactor>
</comment>
<feature type="active site" evidence="10">
    <location>
        <position position="247"/>
    </location>
</feature>
<dbReference type="EC" id="3.2.1.-" evidence="13"/>
<keyword evidence="6 11" id="KW-0106">Calcium</keyword>
<evidence type="ECO:0000256" key="2">
    <source>
        <dbReference type="ARBA" id="ARBA00004922"/>
    </source>
</evidence>
<evidence type="ECO:0000256" key="9">
    <source>
        <dbReference type="ARBA" id="ARBA00048605"/>
    </source>
</evidence>
<evidence type="ECO:0000256" key="3">
    <source>
        <dbReference type="ARBA" id="ARBA00007658"/>
    </source>
</evidence>
<organism evidence="15">
    <name type="scientific">Tetraodon nigroviridis</name>
    <name type="common">Spotted green pufferfish</name>
    <name type="synonym">Chelonodon nigroviridis</name>
    <dbReference type="NCBI Taxonomy" id="99883"/>
    <lineage>
        <taxon>Eukaryota</taxon>
        <taxon>Metazoa</taxon>
        <taxon>Chordata</taxon>
        <taxon>Craniata</taxon>
        <taxon>Vertebrata</taxon>
        <taxon>Euteleostomi</taxon>
        <taxon>Actinopterygii</taxon>
        <taxon>Neopterygii</taxon>
        <taxon>Teleostei</taxon>
        <taxon>Neoteleostei</taxon>
        <taxon>Acanthomorphata</taxon>
        <taxon>Eupercaria</taxon>
        <taxon>Tetraodontiformes</taxon>
        <taxon>Tetradontoidea</taxon>
        <taxon>Tetraodontidae</taxon>
        <taxon>Tetraodon</taxon>
    </lineage>
</organism>
<proteinExistence type="inferred from homology"/>
<dbReference type="OrthoDB" id="8118055at2759"/>
<feature type="non-terminal residue" evidence="15">
    <location>
        <position position="547"/>
    </location>
</feature>
<dbReference type="InterPro" id="IPR012341">
    <property type="entry name" value="6hp_glycosidase-like_sf"/>
</dbReference>
<reference evidence="15" key="1">
    <citation type="journal article" date="2004" name="Nature">
        <title>Genome duplication in the teleost fish Tetraodon nigroviridis reveals the early vertebrate proto-karyotype.</title>
        <authorList>
            <person name="Jaillon O."/>
            <person name="Aury J.-M."/>
            <person name="Brunet F."/>
            <person name="Petit J.-L."/>
            <person name="Stange-Thomann N."/>
            <person name="Mauceli E."/>
            <person name="Bouneau L."/>
            <person name="Fischer C."/>
            <person name="Ozouf-Costaz C."/>
            <person name="Bernot A."/>
            <person name="Nicaud S."/>
            <person name="Jaffe D."/>
            <person name="Fisher S."/>
            <person name="Lutfalla G."/>
            <person name="Dossat C."/>
            <person name="Segurens B."/>
            <person name="Dasilva C."/>
            <person name="Salanoubat M."/>
            <person name="Levy M."/>
            <person name="Boudet N."/>
            <person name="Castellano S."/>
            <person name="Anthouard V."/>
            <person name="Jubin C."/>
            <person name="Castelli V."/>
            <person name="Katinka M."/>
            <person name="Vacherie B."/>
            <person name="Biemont C."/>
            <person name="Skalli Z."/>
            <person name="Cattolico L."/>
            <person name="Poulain J."/>
            <person name="De Berardinis V."/>
            <person name="Cruaud C."/>
            <person name="Duprat S."/>
            <person name="Brottier P."/>
            <person name="Coutanceau J.-P."/>
            <person name="Gouzy J."/>
            <person name="Parra G."/>
            <person name="Lardier G."/>
            <person name="Chapple C."/>
            <person name="McKernan K.J."/>
            <person name="McEwan P."/>
            <person name="Bosak S."/>
            <person name="Kellis M."/>
            <person name="Volff J.-N."/>
            <person name="Guigo R."/>
            <person name="Zody M.C."/>
            <person name="Mesirov J."/>
            <person name="Lindblad-Toh K."/>
            <person name="Birren B."/>
            <person name="Nusbaum C."/>
            <person name="Kahn D."/>
            <person name="Robinson-Rechavi M."/>
            <person name="Laudet V."/>
            <person name="Schachter V."/>
            <person name="Quetier F."/>
            <person name="Saurin W."/>
            <person name="Scarpelli C."/>
            <person name="Wincker P."/>
            <person name="Lander E.S."/>
            <person name="Weissenbach J."/>
            <person name="Roest Crollius H."/>
        </authorList>
    </citation>
    <scope>NUCLEOTIDE SEQUENCE [LARGE SCALE GENOMIC DNA]</scope>
</reference>
<evidence type="ECO:0000256" key="7">
    <source>
        <dbReference type="ARBA" id="ARBA00023157"/>
    </source>
</evidence>
<feature type="active site" description="Proton donor" evidence="10">
    <location>
        <position position="381"/>
    </location>
</feature>
<dbReference type="KEGG" id="tng:GSTEN00004960G001"/>
<keyword evidence="13" id="KW-0326">Glycosidase</keyword>
<protein>
    <recommendedName>
        <fullName evidence="13">alpha-1,2-Mannosidase</fullName>
        <ecNumber evidence="13">3.2.1.-</ecNumber>
    </recommendedName>
</protein>
<dbReference type="PANTHER" id="PTHR11742:SF55">
    <property type="entry name" value="ENDOPLASMIC RETICULUM MANNOSYL-OLIGOSACCHARIDE 1,2-ALPHA-MANNOSIDASE"/>
    <property type="match status" value="1"/>
</dbReference>
<comment type="catalytic activity">
    <reaction evidence="8">
        <text>N(4)-(alpha-D-Man-(1-&gt;2)-alpha-D-Man-(1-&gt;2)-alpha-D-Man-(1-&gt;3)-[alpha-D-Man-(1-&gt;3)-[alpha-D-Man-(1-&gt;2)-alpha-D-Man-(1-&gt;6)]-alpha-D-Man-(1-&gt;6)]-beta-D-Man-(1-&gt;4)-beta-D-GlcNAc-(1-&gt;4)-beta-D-GlcNAc)-L-asparaginyl-[protein] (N-glucan mannose isomer 8A1,2,3B1,3) + 3 H2O = N(4)-(alpha-D-Man-(1-&gt;3)-[alpha-D-Man-(1-&gt;3)-[alpha-D-Man-(1-&gt;6)]-alpha-D-Man-(1-&gt;6)]-beta-D-Man-(1-&gt;4)-beta-D-GlcNAc-(1-&gt;4)-beta-D-GlcNAc)-L-asparaginyl-[protein] (N-glucan mannose isomer 5A1,2) + 3 beta-D-mannose</text>
        <dbReference type="Rhea" id="RHEA:56028"/>
        <dbReference type="Rhea" id="RHEA-COMP:14358"/>
        <dbReference type="Rhea" id="RHEA-COMP:14367"/>
        <dbReference type="ChEBI" id="CHEBI:15377"/>
        <dbReference type="ChEBI" id="CHEBI:28563"/>
        <dbReference type="ChEBI" id="CHEBI:59087"/>
        <dbReference type="ChEBI" id="CHEBI:60628"/>
        <dbReference type="EC" id="3.2.1.113"/>
    </reaction>
</comment>
<keyword evidence="7 12" id="KW-1015">Disulfide bond</keyword>
<feature type="active site" evidence="10">
    <location>
        <position position="447"/>
    </location>
</feature>
<dbReference type="GO" id="GO:0004571">
    <property type="term" value="F:mannosyl-oligosaccharide 1,2-alpha-mannosidase activity"/>
    <property type="evidence" value="ECO:0007669"/>
    <property type="project" value="UniProtKB-EC"/>
</dbReference>
<dbReference type="Pfam" id="PF01532">
    <property type="entry name" value="Glyco_hydro_47"/>
    <property type="match status" value="2"/>
</dbReference>
<dbReference type="GO" id="GO:0005509">
    <property type="term" value="F:calcium ion binding"/>
    <property type="evidence" value="ECO:0007669"/>
    <property type="project" value="InterPro"/>
</dbReference>
<dbReference type="InterPro" id="IPR050749">
    <property type="entry name" value="Glycosyl_Hydrolase_47"/>
</dbReference>
<evidence type="ECO:0000256" key="6">
    <source>
        <dbReference type="ARBA" id="ARBA00022837"/>
    </source>
</evidence>
<evidence type="ECO:0000256" key="5">
    <source>
        <dbReference type="ARBA" id="ARBA00022801"/>
    </source>
</evidence>
<evidence type="ECO:0000256" key="11">
    <source>
        <dbReference type="PIRSR" id="PIRSR601382-2"/>
    </source>
</evidence>
<dbReference type="GO" id="GO:0005783">
    <property type="term" value="C:endoplasmic reticulum"/>
    <property type="evidence" value="ECO:0007669"/>
    <property type="project" value="TreeGrafter"/>
</dbReference>
<evidence type="ECO:0000256" key="4">
    <source>
        <dbReference type="ARBA" id="ARBA00022723"/>
    </source>
</evidence>
<dbReference type="InterPro" id="IPR036026">
    <property type="entry name" value="Seven-hairpin_glycosidases"/>
</dbReference>